<evidence type="ECO:0000256" key="9">
    <source>
        <dbReference type="ARBA" id="ARBA00023136"/>
    </source>
</evidence>
<feature type="transmembrane region" description="Helical" evidence="12">
    <location>
        <begin position="356"/>
        <end position="376"/>
    </location>
</feature>
<evidence type="ECO:0000256" key="6">
    <source>
        <dbReference type="ARBA" id="ARBA00023002"/>
    </source>
</evidence>
<evidence type="ECO:0000256" key="10">
    <source>
        <dbReference type="ARBA" id="ARBA00023157"/>
    </source>
</evidence>
<reference evidence="13 14" key="1">
    <citation type="journal article" date="2008" name="Int. J. Syst. Evol. Microbiol.">
        <title>Luteimonas marina sp. nov., isolated from seawater.</title>
        <authorList>
            <person name="Baik K.S."/>
            <person name="Park S.C."/>
            <person name="Kim M.S."/>
            <person name="Kim E.M."/>
            <person name="Park C."/>
            <person name="Chun J."/>
            <person name="Seong C.N."/>
        </authorList>
    </citation>
    <scope>NUCLEOTIDE SEQUENCE [LARGE SCALE GENOMIC DNA]</scope>
    <source>
        <strain evidence="13 14">FR1330</strain>
    </source>
</reference>
<evidence type="ECO:0000256" key="12">
    <source>
        <dbReference type="SAM" id="Phobius"/>
    </source>
</evidence>
<name>A0A5C5U8X7_9GAMM</name>
<dbReference type="InterPro" id="IPR050450">
    <property type="entry name" value="COX15/CtaA_HemeA_synthase"/>
</dbReference>
<dbReference type="PANTHER" id="PTHR35457">
    <property type="entry name" value="HEME A SYNTHASE"/>
    <property type="match status" value="1"/>
</dbReference>
<keyword evidence="8" id="KW-0350">Heme biosynthesis</keyword>
<feature type="transmembrane region" description="Helical" evidence="12">
    <location>
        <begin position="244"/>
        <end position="264"/>
    </location>
</feature>
<feature type="transmembrane region" description="Helical" evidence="12">
    <location>
        <begin position="20"/>
        <end position="40"/>
    </location>
</feature>
<protein>
    <submittedName>
        <fullName evidence="13">Heme A synthase</fullName>
    </submittedName>
</protein>
<organism evidence="13 14">
    <name type="scientific">Luteimonas marina</name>
    <dbReference type="NCBI Taxonomy" id="488485"/>
    <lineage>
        <taxon>Bacteria</taxon>
        <taxon>Pseudomonadati</taxon>
        <taxon>Pseudomonadota</taxon>
        <taxon>Gammaproteobacteria</taxon>
        <taxon>Lysobacterales</taxon>
        <taxon>Lysobacteraceae</taxon>
        <taxon>Luteimonas</taxon>
    </lineage>
</organism>
<dbReference type="GO" id="GO:0016491">
    <property type="term" value="F:oxidoreductase activity"/>
    <property type="evidence" value="ECO:0007669"/>
    <property type="project" value="UniProtKB-KW"/>
</dbReference>
<dbReference type="GO" id="GO:0006784">
    <property type="term" value="P:heme A biosynthetic process"/>
    <property type="evidence" value="ECO:0007669"/>
    <property type="project" value="InterPro"/>
</dbReference>
<evidence type="ECO:0000313" key="14">
    <source>
        <dbReference type="Proteomes" id="UP000319980"/>
    </source>
</evidence>
<keyword evidence="4" id="KW-0479">Metal-binding</keyword>
<evidence type="ECO:0000256" key="1">
    <source>
        <dbReference type="ARBA" id="ARBA00004141"/>
    </source>
</evidence>
<keyword evidence="6" id="KW-0560">Oxidoreductase</keyword>
<evidence type="ECO:0000256" key="8">
    <source>
        <dbReference type="ARBA" id="ARBA00023133"/>
    </source>
</evidence>
<feature type="transmembrane region" description="Helical" evidence="12">
    <location>
        <begin position="112"/>
        <end position="131"/>
    </location>
</feature>
<keyword evidence="3 12" id="KW-0812">Transmembrane</keyword>
<feature type="transmembrane region" description="Helical" evidence="12">
    <location>
        <begin position="137"/>
        <end position="155"/>
    </location>
</feature>
<dbReference type="GO" id="GO:0016020">
    <property type="term" value="C:membrane"/>
    <property type="evidence" value="ECO:0007669"/>
    <property type="project" value="UniProtKB-SubCell"/>
</dbReference>
<dbReference type="RefSeq" id="WP_146385708.1">
    <property type="nucleotide sequence ID" value="NZ_VOHK01000002.1"/>
</dbReference>
<keyword evidence="7" id="KW-0408">Iron</keyword>
<evidence type="ECO:0000256" key="2">
    <source>
        <dbReference type="ARBA" id="ARBA00022475"/>
    </source>
</evidence>
<evidence type="ECO:0000256" key="5">
    <source>
        <dbReference type="ARBA" id="ARBA00022989"/>
    </source>
</evidence>
<comment type="subcellular location">
    <subcellularLocation>
        <location evidence="1">Membrane</location>
        <topology evidence="1">Multi-pass membrane protein</topology>
    </subcellularLocation>
</comment>
<keyword evidence="9 12" id="KW-0472">Membrane</keyword>
<gene>
    <name evidence="13" type="ORF">FQY83_05050</name>
</gene>
<feature type="transmembrane region" description="Helical" evidence="12">
    <location>
        <begin position="87"/>
        <end position="105"/>
    </location>
</feature>
<dbReference type="PANTHER" id="PTHR35457:SF1">
    <property type="entry name" value="HEME A SYNTHASE"/>
    <property type="match status" value="1"/>
</dbReference>
<evidence type="ECO:0000256" key="4">
    <source>
        <dbReference type="ARBA" id="ARBA00022723"/>
    </source>
</evidence>
<evidence type="ECO:0000313" key="13">
    <source>
        <dbReference type="EMBL" id="TWT22399.1"/>
    </source>
</evidence>
<sequence length="409" mass="43944">MDHPHPAPSRPQVYRHFHRIAWLAVALTFCVIVFGAFVRLSDAGLSCPDWPTCYGRAAWPQATQDVSGHAASAIRPFETHKAWREQVHRHLAATLGVLVLALALLAARRRRFGIAQVLGASLLVALAIPLYMKGQVVPALVVAGLGEALLLVAALRWSNPGSNPGQAPGPGPGRDLANVAVLTLAVVVFQALLGKWTVTMLLKPVIVMGHLLGGMLTFSLLTWMAWRATHLPIVLVDARALRRWLLAGIAVLGVQIALGGWVSANYAALACGAGGWTTPEAHYLDFPKCVGQWWPPTDFREGFVLWRGVGVDYEGGVLDGASRIAIQMAHRIFAVVVFAAMALLSWRLLRTPGLRAWAVVLALLTLAQVLLGVLNVKLSLPLPVAVLHNGGAALLLFVLVGLFARLRPP</sequence>
<feature type="transmembrane region" description="Helical" evidence="12">
    <location>
        <begin position="176"/>
        <end position="193"/>
    </location>
</feature>
<dbReference type="EMBL" id="VOHK01000002">
    <property type="protein sequence ID" value="TWT22399.1"/>
    <property type="molecule type" value="Genomic_DNA"/>
</dbReference>
<dbReference type="OrthoDB" id="1447144at2"/>
<keyword evidence="2" id="KW-1003">Cell membrane</keyword>
<comment type="caution">
    <text evidence="13">The sequence shown here is derived from an EMBL/GenBank/DDBJ whole genome shotgun (WGS) entry which is preliminary data.</text>
</comment>
<feature type="transmembrane region" description="Helical" evidence="12">
    <location>
        <begin position="382"/>
        <end position="404"/>
    </location>
</feature>
<dbReference type="GO" id="GO:0046872">
    <property type="term" value="F:metal ion binding"/>
    <property type="evidence" value="ECO:0007669"/>
    <property type="project" value="UniProtKB-KW"/>
</dbReference>
<feature type="transmembrane region" description="Helical" evidence="12">
    <location>
        <begin position="328"/>
        <end position="349"/>
    </location>
</feature>
<evidence type="ECO:0000256" key="3">
    <source>
        <dbReference type="ARBA" id="ARBA00022692"/>
    </source>
</evidence>
<dbReference type="AlphaFoldDB" id="A0A5C5U8X7"/>
<evidence type="ECO:0000256" key="11">
    <source>
        <dbReference type="ARBA" id="ARBA00023444"/>
    </source>
</evidence>
<feature type="transmembrane region" description="Helical" evidence="12">
    <location>
        <begin position="205"/>
        <end position="223"/>
    </location>
</feature>
<dbReference type="Pfam" id="PF02628">
    <property type="entry name" value="COX15-CtaA"/>
    <property type="match status" value="2"/>
</dbReference>
<keyword evidence="10" id="KW-1015">Disulfide bond</keyword>
<keyword evidence="14" id="KW-1185">Reference proteome</keyword>
<evidence type="ECO:0000256" key="7">
    <source>
        <dbReference type="ARBA" id="ARBA00023004"/>
    </source>
</evidence>
<accession>A0A5C5U8X7</accession>
<comment type="pathway">
    <text evidence="11">Porphyrin-containing compound metabolism.</text>
</comment>
<proteinExistence type="predicted"/>
<keyword evidence="5 12" id="KW-1133">Transmembrane helix</keyword>
<dbReference type="InterPro" id="IPR003780">
    <property type="entry name" value="COX15/CtaA_fam"/>
</dbReference>
<dbReference type="Proteomes" id="UP000319980">
    <property type="component" value="Unassembled WGS sequence"/>
</dbReference>